<dbReference type="InterPro" id="IPR007487">
    <property type="entry name" value="ABC_transpt-TYRBP-like"/>
</dbReference>
<dbReference type="PANTHER" id="PTHR35271">
    <property type="entry name" value="ABC TRANSPORTER, SUBSTRATE-BINDING LIPOPROTEIN-RELATED"/>
    <property type="match status" value="1"/>
</dbReference>
<feature type="chain" id="PRO_5021919415" description="ABC transporter substrate-binding protein" evidence="1">
    <location>
        <begin position="25"/>
        <end position="325"/>
    </location>
</feature>
<proteinExistence type="predicted"/>
<dbReference type="CDD" id="cd06325">
    <property type="entry name" value="PBP1_ABC_unchar_transporter"/>
    <property type="match status" value="1"/>
</dbReference>
<dbReference type="EMBL" id="VBAO01000507">
    <property type="protein sequence ID" value="TMI76597.1"/>
    <property type="molecule type" value="Genomic_DNA"/>
</dbReference>
<organism evidence="2 3">
    <name type="scientific">Candidatus Segetimicrobium genomatis</name>
    <dbReference type="NCBI Taxonomy" id="2569760"/>
    <lineage>
        <taxon>Bacteria</taxon>
        <taxon>Bacillati</taxon>
        <taxon>Candidatus Sysuimicrobiota</taxon>
        <taxon>Candidatus Sysuimicrobiia</taxon>
        <taxon>Candidatus Sysuimicrobiales</taxon>
        <taxon>Candidatus Segetimicrobiaceae</taxon>
        <taxon>Candidatus Segetimicrobium</taxon>
    </lineage>
</organism>
<evidence type="ECO:0008006" key="4">
    <source>
        <dbReference type="Google" id="ProtNLM"/>
    </source>
</evidence>
<evidence type="ECO:0000256" key="1">
    <source>
        <dbReference type="SAM" id="SignalP"/>
    </source>
</evidence>
<dbReference type="Gene3D" id="3.40.50.2300">
    <property type="match status" value="2"/>
</dbReference>
<reference evidence="2 3" key="1">
    <citation type="journal article" date="2019" name="Nat. Microbiol.">
        <title>Mediterranean grassland soil C-N compound turnover is dependent on rainfall and depth, and is mediated by genomically divergent microorganisms.</title>
        <authorList>
            <person name="Diamond S."/>
            <person name="Andeer P.F."/>
            <person name="Li Z."/>
            <person name="Crits-Christoph A."/>
            <person name="Burstein D."/>
            <person name="Anantharaman K."/>
            <person name="Lane K.R."/>
            <person name="Thomas B.C."/>
            <person name="Pan C."/>
            <person name="Northen T.R."/>
            <person name="Banfield J.F."/>
        </authorList>
    </citation>
    <scope>NUCLEOTIDE SEQUENCE [LARGE SCALE GENOMIC DNA]</scope>
    <source>
        <strain evidence="2">NP_7</strain>
    </source>
</reference>
<comment type="caution">
    <text evidence="2">The sequence shown here is derived from an EMBL/GenBank/DDBJ whole genome shotgun (WGS) entry which is preliminary data.</text>
</comment>
<evidence type="ECO:0000313" key="2">
    <source>
        <dbReference type="EMBL" id="TMI76597.1"/>
    </source>
</evidence>
<dbReference type="Proteomes" id="UP000320048">
    <property type="component" value="Unassembled WGS sequence"/>
</dbReference>
<dbReference type="AlphaFoldDB" id="A0A537IZA5"/>
<dbReference type="Pfam" id="PF04392">
    <property type="entry name" value="ABC_sub_bind"/>
    <property type="match status" value="1"/>
</dbReference>
<protein>
    <recommendedName>
        <fullName evidence="4">ABC transporter substrate-binding protein</fullName>
    </recommendedName>
</protein>
<keyword evidence="1" id="KW-0732">Signal</keyword>
<name>A0A537IZA5_9BACT</name>
<evidence type="ECO:0000313" key="3">
    <source>
        <dbReference type="Proteomes" id="UP000320048"/>
    </source>
</evidence>
<feature type="signal peptide" evidence="1">
    <location>
        <begin position="1"/>
        <end position="24"/>
    </location>
</feature>
<sequence>MTGCGLRVAVLVLAILMTPLAADAQQAGKVYRIGLFHVGLDHVPPSLEPLRERLKILGYEEGKNLRADWRNLPDEEAAREAAKEFVRARVDLIVAFENQTARAAKGATSEIPVVFLHVTDPVADGLVQSMSHPGGNLTGFAGLGDVPAKDIELFKEVVPRVRRLLVLVDPQDPVTPRRLGEMRRAAEVLKLKLVEREAIDRVDVERVFGSIKRADVDGIITASPDLRTKFSGLLIRLAAGKGLPLHVHRKEWVEQGALFTYAPDLASVGALAAQYIDRIVKGVKPADLPIDELSQYKLIINLRTAKALGLTIPQSVLLRADEVIK</sequence>
<accession>A0A537IZA5</accession>
<dbReference type="PANTHER" id="PTHR35271:SF1">
    <property type="entry name" value="ABC TRANSPORTER, SUBSTRATE-BINDING LIPOPROTEIN"/>
    <property type="match status" value="1"/>
</dbReference>
<gene>
    <name evidence="2" type="ORF">E6H04_14930</name>
</gene>